<dbReference type="RefSeq" id="XP_031027517.1">
    <property type="nucleotide sequence ID" value="XM_031166564.1"/>
</dbReference>
<dbReference type="SUPFAM" id="SSF52080">
    <property type="entry name" value="Ribosomal proteins L15p and L18e"/>
    <property type="match status" value="1"/>
</dbReference>
<comment type="similarity">
    <text evidence="1">Belongs to the universal ribosomal protein uL15 family.</text>
</comment>
<evidence type="ECO:0000256" key="4">
    <source>
        <dbReference type="SAM" id="MobiDB-lite"/>
    </source>
</evidence>
<feature type="region of interest" description="Disordered" evidence="4">
    <location>
        <begin position="22"/>
        <end position="68"/>
    </location>
</feature>
<dbReference type="InterPro" id="IPR030878">
    <property type="entry name" value="Ribosomal_uL15"/>
</dbReference>
<dbReference type="HAMAP" id="MF_01341">
    <property type="entry name" value="Ribosomal_uL15"/>
    <property type="match status" value="1"/>
</dbReference>
<dbReference type="GO" id="GO:0003735">
    <property type="term" value="F:structural constituent of ribosome"/>
    <property type="evidence" value="ECO:0007669"/>
    <property type="project" value="InterPro"/>
</dbReference>
<organism evidence="6 7">
    <name type="scientific">Synchytrium microbalum</name>
    <dbReference type="NCBI Taxonomy" id="1806994"/>
    <lineage>
        <taxon>Eukaryota</taxon>
        <taxon>Fungi</taxon>
        <taxon>Fungi incertae sedis</taxon>
        <taxon>Chytridiomycota</taxon>
        <taxon>Chytridiomycota incertae sedis</taxon>
        <taxon>Chytridiomycetes</taxon>
        <taxon>Synchytriales</taxon>
        <taxon>Synchytriaceae</taxon>
        <taxon>Synchytrium</taxon>
    </lineage>
</organism>
<dbReference type="GO" id="GO:0006412">
    <property type="term" value="P:translation"/>
    <property type="evidence" value="ECO:0007669"/>
    <property type="project" value="InterPro"/>
</dbReference>
<dbReference type="GO" id="GO:0005762">
    <property type="term" value="C:mitochondrial large ribosomal subunit"/>
    <property type="evidence" value="ECO:0007669"/>
    <property type="project" value="TreeGrafter"/>
</dbReference>
<feature type="compositionally biased region" description="Basic residues" evidence="4">
    <location>
        <begin position="45"/>
        <end position="57"/>
    </location>
</feature>
<comment type="caution">
    <text evidence="6">The sequence shown here is derived from an EMBL/GenBank/DDBJ whole genome shotgun (WGS) entry which is preliminary data.</text>
</comment>
<evidence type="ECO:0000313" key="6">
    <source>
        <dbReference type="EMBL" id="TPX37606.1"/>
    </source>
</evidence>
<keyword evidence="2" id="KW-0689">Ribosomal protein</keyword>
<dbReference type="EMBL" id="QEAO01000002">
    <property type="protein sequence ID" value="TPX37606.1"/>
    <property type="molecule type" value="Genomic_DNA"/>
</dbReference>
<sequence>MASTSSSNAPFTSPYLHATNVFDNHGARTRKNRLGRGEGSGRGKTSGRGHKGWHARAPRALPHRGYEGGQTGIVKALPKFGRRPTNREQLVHLHLDKLQHWIDTGRIDPTSQITIKELYQSRLIGGMKDGVVLLANGAETLTSKINIQVSRASKQAIESVESLGGKITCVYLDKVSLHAARHPSKYFIAPSLVPIPKTERDVARYASATYRGYIATNKESTSIPKVVAQHRFWS</sequence>
<evidence type="ECO:0000256" key="2">
    <source>
        <dbReference type="ARBA" id="ARBA00022980"/>
    </source>
</evidence>
<dbReference type="PANTHER" id="PTHR12934">
    <property type="entry name" value="50S RIBOSOMAL PROTEIN L15"/>
    <property type="match status" value="1"/>
</dbReference>
<dbReference type="Pfam" id="PF00828">
    <property type="entry name" value="Ribosomal_L27A"/>
    <property type="match status" value="1"/>
</dbReference>
<evidence type="ECO:0000313" key="7">
    <source>
        <dbReference type="Proteomes" id="UP000319731"/>
    </source>
</evidence>
<dbReference type="InterPro" id="IPR036227">
    <property type="entry name" value="Ribosomal_uL15/eL18_sf"/>
</dbReference>
<dbReference type="InterPro" id="IPR005749">
    <property type="entry name" value="Ribosomal_uL15_bac-type"/>
</dbReference>
<dbReference type="GeneID" id="42001861"/>
<dbReference type="AlphaFoldDB" id="A0A507CHN0"/>
<gene>
    <name evidence="6" type="ORF">SmJEL517_g00635</name>
</gene>
<proteinExistence type="inferred from homology"/>
<keyword evidence="3" id="KW-0687">Ribonucleoprotein</keyword>
<dbReference type="PANTHER" id="PTHR12934:SF11">
    <property type="entry name" value="LARGE RIBOSOMAL SUBUNIT PROTEIN UL15M"/>
    <property type="match status" value="1"/>
</dbReference>
<dbReference type="STRING" id="1806994.A0A507CHN0"/>
<dbReference type="InterPro" id="IPR021131">
    <property type="entry name" value="Ribosomal_uL15/eL18"/>
</dbReference>
<dbReference type="Gene3D" id="3.100.10.10">
    <property type="match status" value="1"/>
</dbReference>
<feature type="domain" description="Large ribosomal subunit protein uL15/eL18" evidence="5">
    <location>
        <begin position="93"/>
        <end position="168"/>
    </location>
</feature>
<keyword evidence="7" id="KW-1185">Reference proteome</keyword>
<protein>
    <recommendedName>
        <fullName evidence="5">Large ribosomal subunit protein uL15/eL18 domain-containing protein</fullName>
    </recommendedName>
</protein>
<evidence type="ECO:0000259" key="5">
    <source>
        <dbReference type="Pfam" id="PF00828"/>
    </source>
</evidence>
<accession>A0A507CHN0</accession>
<reference evidence="6 7" key="1">
    <citation type="journal article" date="2019" name="Sci. Rep.">
        <title>Comparative genomics of chytrid fungi reveal insights into the obligate biotrophic and pathogenic lifestyle of Synchytrium endobioticum.</title>
        <authorList>
            <person name="van de Vossenberg B.T.L.H."/>
            <person name="Warris S."/>
            <person name="Nguyen H.D.T."/>
            <person name="van Gent-Pelzer M.P.E."/>
            <person name="Joly D.L."/>
            <person name="van de Geest H.C."/>
            <person name="Bonants P.J.M."/>
            <person name="Smith D.S."/>
            <person name="Levesque C.A."/>
            <person name="van der Lee T.A.J."/>
        </authorList>
    </citation>
    <scope>NUCLEOTIDE SEQUENCE [LARGE SCALE GENOMIC DNA]</scope>
    <source>
        <strain evidence="6 7">JEL517</strain>
    </source>
</reference>
<dbReference type="OrthoDB" id="361383at2759"/>
<dbReference type="NCBIfam" id="TIGR01071">
    <property type="entry name" value="rplO_bact"/>
    <property type="match status" value="1"/>
</dbReference>
<name>A0A507CHN0_9FUNG</name>
<evidence type="ECO:0000256" key="3">
    <source>
        <dbReference type="ARBA" id="ARBA00023274"/>
    </source>
</evidence>
<dbReference type="Proteomes" id="UP000319731">
    <property type="component" value="Unassembled WGS sequence"/>
</dbReference>
<evidence type="ECO:0000256" key="1">
    <source>
        <dbReference type="ARBA" id="ARBA00007320"/>
    </source>
</evidence>